<name>A0A0E9Q292_ANGAN</name>
<reference evidence="1" key="2">
    <citation type="journal article" date="2015" name="Fish Shellfish Immunol.">
        <title>Early steps in the European eel (Anguilla anguilla)-Vibrio vulnificus interaction in the gills: Role of the RtxA13 toxin.</title>
        <authorList>
            <person name="Callol A."/>
            <person name="Pajuelo D."/>
            <person name="Ebbesson L."/>
            <person name="Teles M."/>
            <person name="MacKenzie S."/>
            <person name="Amaro C."/>
        </authorList>
    </citation>
    <scope>NUCLEOTIDE SEQUENCE</scope>
</reference>
<organism evidence="1">
    <name type="scientific">Anguilla anguilla</name>
    <name type="common">European freshwater eel</name>
    <name type="synonym">Muraena anguilla</name>
    <dbReference type="NCBI Taxonomy" id="7936"/>
    <lineage>
        <taxon>Eukaryota</taxon>
        <taxon>Metazoa</taxon>
        <taxon>Chordata</taxon>
        <taxon>Craniata</taxon>
        <taxon>Vertebrata</taxon>
        <taxon>Euteleostomi</taxon>
        <taxon>Actinopterygii</taxon>
        <taxon>Neopterygii</taxon>
        <taxon>Teleostei</taxon>
        <taxon>Anguilliformes</taxon>
        <taxon>Anguillidae</taxon>
        <taxon>Anguilla</taxon>
    </lineage>
</organism>
<sequence length="28" mass="3195">MHTLTEEPCDALFASSILLWSIFLSLKQ</sequence>
<protein>
    <submittedName>
        <fullName evidence="1">Uncharacterized protein</fullName>
    </submittedName>
</protein>
<proteinExistence type="predicted"/>
<reference evidence="1" key="1">
    <citation type="submission" date="2014-11" db="EMBL/GenBank/DDBJ databases">
        <authorList>
            <person name="Amaro Gonzalez C."/>
        </authorList>
    </citation>
    <scope>NUCLEOTIDE SEQUENCE</scope>
</reference>
<dbReference type="EMBL" id="GBXM01097930">
    <property type="protein sequence ID" value="JAH10647.1"/>
    <property type="molecule type" value="Transcribed_RNA"/>
</dbReference>
<accession>A0A0E9Q292</accession>
<dbReference type="AlphaFoldDB" id="A0A0E9Q292"/>
<evidence type="ECO:0000313" key="1">
    <source>
        <dbReference type="EMBL" id="JAH10647.1"/>
    </source>
</evidence>